<evidence type="ECO:0000259" key="1">
    <source>
        <dbReference type="PROSITE" id="PS50995"/>
    </source>
</evidence>
<name>A0A8J3ZPY1_9ACTN</name>
<dbReference type="Proteomes" id="UP000635606">
    <property type="component" value="Unassembled WGS sequence"/>
</dbReference>
<dbReference type="GO" id="GO:0006950">
    <property type="term" value="P:response to stress"/>
    <property type="evidence" value="ECO:0007669"/>
    <property type="project" value="TreeGrafter"/>
</dbReference>
<dbReference type="PROSITE" id="PS50995">
    <property type="entry name" value="HTH_MARR_2"/>
    <property type="match status" value="1"/>
</dbReference>
<dbReference type="EMBL" id="BOPH01000031">
    <property type="protein sequence ID" value="GIJ67784.1"/>
    <property type="molecule type" value="Genomic_DNA"/>
</dbReference>
<dbReference type="InterPro" id="IPR036388">
    <property type="entry name" value="WH-like_DNA-bd_sf"/>
</dbReference>
<proteinExistence type="predicted"/>
<dbReference type="Gene3D" id="1.10.10.10">
    <property type="entry name" value="Winged helix-like DNA-binding domain superfamily/Winged helix DNA-binding domain"/>
    <property type="match status" value="1"/>
</dbReference>
<dbReference type="InterPro" id="IPR036390">
    <property type="entry name" value="WH_DNA-bd_sf"/>
</dbReference>
<organism evidence="2 3">
    <name type="scientific">Virgisporangium ochraceum</name>
    <dbReference type="NCBI Taxonomy" id="65505"/>
    <lineage>
        <taxon>Bacteria</taxon>
        <taxon>Bacillati</taxon>
        <taxon>Actinomycetota</taxon>
        <taxon>Actinomycetes</taxon>
        <taxon>Micromonosporales</taxon>
        <taxon>Micromonosporaceae</taxon>
        <taxon>Virgisporangium</taxon>
    </lineage>
</organism>
<feature type="domain" description="HTH marR-type" evidence="1">
    <location>
        <begin position="15"/>
        <end position="147"/>
    </location>
</feature>
<keyword evidence="3" id="KW-1185">Reference proteome</keyword>
<dbReference type="SUPFAM" id="SSF46785">
    <property type="entry name" value="Winged helix' DNA-binding domain"/>
    <property type="match status" value="1"/>
</dbReference>
<dbReference type="PANTHER" id="PTHR33164">
    <property type="entry name" value="TRANSCRIPTIONAL REGULATOR, MARR FAMILY"/>
    <property type="match status" value="1"/>
</dbReference>
<dbReference type="Pfam" id="PF01047">
    <property type="entry name" value="MarR"/>
    <property type="match status" value="1"/>
</dbReference>
<protein>
    <recommendedName>
        <fullName evidence="1">HTH marR-type domain-containing protein</fullName>
    </recommendedName>
</protein>
<comment type="caution">
    <text evidence="2">The sequence shown here is derived from an EMBL/GenBank/DDBJ whole genome shotgun (WGS) entry which is preliminary data.</text>
</comment>
<dbReference type="InterPro" id="IPR039422">
    <property type="entry name" value="MarR/SlyA-like"/>
</dbReference>
<dbReference type="SMART" id="SM00347">
    <property type="entry name" value="HTH_MARR"/>
    <property type="match status" value="1"/>
</dbReference>
<evidence type="ECO:0000313" key="3">
    <source>
        <dbReference type="Proteomes" id="UP000635606"/>
    </source>
</evidence>
<accession>A0A8J3ZPY1</accession>
<reference evidence="2" key="1">
    <citation type="submission" date="2021-01" db="EMBL/GenBank/DDBJ databases">
        <title>Whole genome shotgun sequence of Virgisporangium ochraceum NBRC 16418.</title>
        <authorList>
            <person name="Komaki H."/>
            <person name="Tamura T."/>
        </authorList>
    </citation>
    <scope>NUCLEOTIDE SEQUENCE</scope>
    <source>
        <strain evidence="2">NBRC 16418</strain>
    </source>
</reference>
<evidence type="ECO:0000313" key="2">
    <source>
        <dbReference type="EMBL" id="GIJ67784.1"/>
    </source>
</evidence>
<dbReference type="GO" id="GO:0003700">
    <property type="term" value="F:DNA-binding transcription factor activity"/>
    <property type="evidence" value="ECO:0007669"/>
    <property type="project" value="InterPro"/>
</dbReference>
<dbReference type="AlphaFoldDB" id="A0A8J3ZPY1"/>
<dbReference type="PRINTS" id="PR00598">
    <property type="entry name" value="HTHMARR"/>
</dbReference>
<sequence length="147" mass="16328">MAGTVFRVPADDDDLGDLPGLFWAVARRMRHASSAALEKWDITPGQARAVRVLAKHGDMRLNHLSEHLRIAPRSTTEVVDALEERGLVERRPDPTDRRATLVALTDRGAGVGRDIRDAASAETDRSFAALDPEDRRTLARILRTLRD</sequence>
<dbReference type="InterPro" id="IPR000835">
    <property type="entry name" value="HTH_MarR-typ"/>
</dbReference>
<dbReference type="PANTHER" id="PTHR33164:SF43">
    <property type="entry name" value="HTH-TYPE TRANSCRIPTIONAL REPRESSOR YETL"/>
    <property type="match status" value="1"/>
</dbReference>
<gene>
    <name evidence="2" type="ORF">Voc01_027010</name>
</gene>